<name>A0AA38U9X6_9AGAR</name>
<evidence type="ECO:0000313" key="3">
    <source>
        <dbReference type="Proteomes" id="UP001163846"/>
    </source>
</evidence>
<dbReference type="AlphaFoldDB" id="A0AA38U9X6"/>
<proteinExistence type="predicted"/>
<accession>A0AA38U9X6</accession>
<evidence type="ECO:0000313" key="2">
    <source>
        <dbReference type="EMBL" id="KAJ3834495.1"/>
    </source>
</evidence>
<feature type="region of interest" description="Disordered" evidence="1">
    <location>
        <begin position="1"/>
        <end position="46"/>
    </location>
</feature>
<keyword evidence="3" id="KW-1185">Reference proteome</keyword>
<gene>
    <name evidence="2" type="ORF">F5878DRAFT_630333</name>
</gene>
<organism evidence="2 3">
    <name type="scientific">Lentinula raphanica</name>
    <dbReference type="NCBI Taxonomy" id="153919"/>
    <lineage>
        <taxon>Eukaryota</taxon>
        <taxon>Fungi</taxon>
        <taxon>Dikarya</taxon>
        <taxon>Basidiomycota</taxon>
        <taxon>Agaricomycotina</taxon>
        <taxon>Agaricomycetes</taxon>
        <taxon>Agaricomycetidae</taxon>
        <taxon>Agaricales</taxon>
        <taxon>Marasmiineae</taxon>
        <taxon>Omphalotaceae</taxon>
        <taxon>Lentinula</taxon>
    </lineage>
</organism>
<dbReference type="EMBL" id="MU806524">
    <property type="protein sequence ID" value="KAJ3834495.1"/>
    <property type="molecule type" value="Genomic_DNA"/>
</dbReference>
<evidence type="ECO:0000256" key="1">
    <source>
        <dbReference type="SAM" id="MobiDB-lite"/>
    </source>
</evidence>
<protein>
    <submittedName>
        <fullName evidence="2">Uncharacterized protein</fullName>
    </submittedName>
</protein>
<reference evidence="2" key="1">
    <citation type="submission" date="2022-08" db="EMBL/GenBank/DDBJ databases">
        <authorList>
            <consortium name="DOE Joint Genome Institute"/>
            <person name="Min B."/>
            <person name="Riley R."/>
            <person name="Sierra-Patev S."/>
            <person name="Naranjo-Ortiz M."/>
            <person name="Looney B."/>
            <person name="Konkel Z."/>
            <person name="Slot J.C."/>
            <person name="Sakamoto Y."/>
            <person name="Steenwyk J.L."/>
            <person name="Rokas A."/>
            <person name="Carro J."/>
            <person name="Camarero S."/>
            <person name="Ferreira P."/>
            <person name="Molpeceres G."/>
            <person name="Ruiz-Duenas F.J."/>
            <person name="Serrano A."/>
            <person name="Henrissat B."/>
            <person name="Drula E."/>
            <person name="Hughes K.W."/>
            <person name="Mata J.L."/>
            <person name="Ishikawa N.K."/>
            <person name="Vargas-Isla R."/>
            <person name="Ushijima S."/>
            <person name="Smith C.A."/>
            <person name="Ahrendt S."/>
            <person name="Andreopoulos W."/>
            <person name="He G."/>
            <person name="Labutti K."/>
            <person name="Lipzen A."/>
            <person name="Ng V."/>
            <person name="Sandor L."/>
            <person name="Barry K."/>
            <person name="Martinez A.T."/>
            <person name="Xiao Y."/>
            <person name="Gibbons J.G."/>
            <person name="Terashima K."/>
            <person name="Hibbett D.S."/>
            <person name="Grigoriev I.V."/>
        </authorList>
    </citation>
    <scope>NUCLEOTIDE SEQUENCE</scope>
    <source>
        <strain evidence="2">TFB9207</strain>
    </source>
</reference>
<comment type="caution">
    <text evidence="2">The sequence shown here is derived from an EMBL/GenBank/DDBJ whole genome shotgun (WGS) entry which is preliminary data.</text>
</comment>
<feature type="compositionally biased region" description="Polar residues" evidence="1">
    <location>
        <begin position="30"/>
        <end position="46"/>
    </location>
</feature>
<sequence length="397" mass="44440">MSGEVGGRHQTASTQDDPGDEFLMSGGLPESQSTQDDPRHGSTSGAVAQSHYYTTDEPDDAVTNAPMIQATLHISKELDRLNSNFYLFSTLLAFKKPVQRSLDGVEQTPLLKTLEPEVVVEDVKKKAVITKVVVDGEIRNRNEFILSFSLFVPKTDNKSPSSVSKTDLRYTGEIIWDSCIRLLEPTTPKQVEKMYRLYTEECSGQLLDNQDMVLVSSEDGKLVKKELQGKVESQLHYHPDLADQTADFKAAFVLALDKLLAPIGDSQTSRDKIRKQIPTLPHVRWIFTWSVRSALEADSLANNQEFLISLVDVSYESSDSKKKKLAPSEGPELVYAGQINWEKSLKKNRQGVYELQQGKLTGEIRDLDGKVLVSFKEGKHKIPAPKSTGFFKKHFHV</sequence>
<dbReference type="Proteomes" id="UP001163846">
    <property type="component" value="Unassembled WGS sequence"/>
</dbReference>